<keyword evidence="2 8" id="KW-0328">Glycosyltransferase</keyword>
<reference evidence="9" key="1">
    <citation type="submission" date="2016-06" db="EMBL/GenBank/DDBJ databases">
        <title>Parallel loss of symbiosis genes in relatives of nitrogen-fixing non-legume Parasponia.</title>
        <authorList>
            <person name="Van Velzen R."/>
            <person name="Holmer R."/>
            <person name="Bu F."/>
            <person name="Rutten L."/>
            <person name="Van Zeijl A."/>
            <person name="Liu W."/>
            <person name="Santuari L."/>
            <person name="Cao Q."/>
            <person name="Sharma T."/>
            <person name="Shen D."/>
            <person name="Roswanjaya Y."/>
            <person name="Wardhani T."/>
            <person name="Kalhor M.S."/>
            <person name="Jansen J."/>
            <person name="Van den Hoogen J."/>
            <person name="Gungor B."/>
            <person name="Hartog M."/>
            <person name="Hontelez J."/>
            <person name="Verver J."/>
            <person name="Yang W.-C."/>
            <person name="Schijlen E."/>
            <person name="Repin R."/>
            <person name="Schilthuizen M."/>
            <person name="Schranz E."/>
            <person name="Heidstra R."/>
            <person name="Miyata K."/>
            <person name="Fedorova E."/>
            <person name="Kohlen W."/>
            <person name="Bisseling T."/>
            <person name="Smit S."/>
            <person name="Geurts R."/>
        </authorList>
    </citation>
    <scope>NUCLEOTIDE SEQUENCE [LARGE SCALE GENOMIC DNA]</scope>
    <source>
        <strain evidence="9">cv. WU1-14</strain>
    </source>
</reference>
<proteinExistence type="inferred from homology"/>
<name>A0A2P5AN13_PARAD</name>
<keyword evidence="5" id="KW-0119">Carbohydrate metabolism</keyword>
<keyword evidence="3 8" id="KW-0808">Transferase</keyword>
<dbReference type="PANTHER" id="PTHR31933">
    <property type="entry name" value="O-FUCOSYLTRANSFERASE 2-RELATED"/>
    <property type="match status" value="1"/>
</dbReference>
<keyword evidence="7" id="KW-0732">Signal</keyword>
<dbReference type="STRING" id="3476.A0A2P5AN13"/>
<keyword evidence="4" id="KW-0294">Fucose metabolism</keyword>
<organism evidence="8 9">
    <name type="scientific">Parasponia andersonii</name>
    <name type="common">Sponia andersonii</name>
    <dbReference type="NCBI Taxonomy" id="3476"/>
    <lineage>
        <taxon>Eukaryota</taxon>
        <taxon>Viridiplantae</taxon>
        <taxon>Streptophyta</taxon>
        <taxon>Embryophyta</taxon>
        <taxon>Tracheophyta</taxon>
        <taxon>Spermatophyta</taxon>
        <taxon>Magnoliopsida</taxon>
        <taxon>eudicotyledons</taxon>
        <taxon>Gunneridae</taxon>
        <taxon>Pentapetalae</taxon>
        <taxon>rosids</taxon>
        <taxon>fabids</taxon>
        <taxon>Rosales</taxon>
        <taxon>Cannabaceae</taxon>
        <taxon>Parasponia</taxon>
    </lineage>
</organism>
<dbReference type="GO" id="GO:0006004">
    <property type="term" value="P:fucose metabolic process"/>
    <property type="evidence" value="ECO:0007669"/>
    <property type="project" value="UniProtKB-KW"/>
</dbReference>
<evidence type="ECO:0000256" key="5">
    <source>
        <dbReference type="ARBA" id="ARBA00023277"/>
    </source>
</evidence>
<evidence type="ECO:0000256" key="4">
    <source>
        <dbReference type="ARBA" id="ARBA00023253"/>
    </source>
</evidence>
<dbReference type="EMBL" id="JXTB01000511">
    <property type="protein sequence ID" value="PON37948.1"/>
    <property type="molecule type" value="Genomic_DNA"/>
</dbReference>
<dbReference type="OrthoDB" id="1627048at2759"/>
<evidence type="ECO:0000256" key="2">
    <source>
        <dbReference type="ARBA" id="ARBA00022676"/>
    </source>
</evidence>
<dbReference type="InterPro" id="IPR019378">
    <property type="entry name" value="GDP-Fuc_O-FucTrfase"/>
</dbReference>
<keyword evidence="9" id="KW-1185">Reference proteome</keyword>
<evidence type="ECO:0000256" key="6">
    <source>
        <dbReference type="ARBA" id="ARBA00030350"/>
    </source>
</evidence>
<feature type="signal peptide" evidence="7">
    <location>
        <begin position="1"/>
        <end position="23"/>
    </location>
</feature>
<gene>
    <name evidence="8" type="ORF">PanWU01x14_316280</name>
</gene>
<sequence>MSNAVAVASLLNVTLVFPRFLYSKVWKDPSQFGDIYQEKHFIKIMKDEVDIVKELPPDLKSVDIEAVGSLITDADLVKEAKPTGYNRALLPLLLRNRVIHFLGFGHRLGFDPLPFELQASFSYGIAKAREVSIDPRRSSSSPSWSWL</sequence>
<dbReference type="GO" id="GO:0016757">
    <property type="term" value="F:glycosyltransferase activity"/>
    <property type="evidence" value="ECO:0007669"/>
    <property type="project" value="UniProtKB-KW"/>
</dbReference>
<dbReference type="Pfam" id="PF10250">
    <property type="entry name" value="O-FucT"/>
    <property type="match status" value="1"/>
</dbReference>
<protein>
    <recommendedName>
        <fullName evidence="6">O-fucosyltransferase family protein</fullName>
    </recommendedName>
</protein>
<evidence type="ECO:0000313" key="8">
    <source>
        <dbReference type="EMBL" id="PON37948.1"/>
    </source>
</evidence>
<evidence type="ECO:0000313" key="9">
    <source>
        <dbReference type="Proteomes" id="UP000237105"/>
    </source>
</evidence>
<dbReference type="Proteomes" id="UP000237105">
    <property type="component" value="Unassembled WGS sequence"/>
</dbReference>
<dbReference type="InterPro" id="IPR052272">
    <property type="entry name" value="GT106_glycosyltransferase"/>
</dbReference>
<evidence type="ECO:0000256" key="7">
    <source>
        <dbReference type="SAM" id="SignalP"/>
    </source>
</evidence>
<evidence type="ECO:0000256" key="3">
    <source>
        <dbReference type="ARBA" id="ARBA00022679"/>
    </source>
</evidence>
<evidence type="ECO:0000256" key="1">
    <source>
        <dbReference type="ARBA" id="ARBA00007737"/>
    </source>
</evidence>
<accession>A0A2P5AN13</accession>
<dbReference type="PANTHER" id="PTHR31933:SF4">
    <property type="entry name" value="O-FUCOSYLTRANSFERASE 8"/>
    <property type="match status" value="1"/>
</dbReference>
<dbReference type="AlphaFoldDB" id="A0A2P5AN13"/>
<feature type="chain" id="PRO_5015125547" description="O-fucosyltransferase family protein" evidence="7">
    <location>
        <begin position="24"/>
        <end position="147"/>
    </location>
</feature>
<comment type="similarity">
    <text evidence="1">Belongs to the glycosyltransferase GT106 family.</text>
</comment>
<comment type="caution">
    <text evidence="8">The sequence shown here is derived from an EMBL/GenBank/DDBJ whole genome shotgun (WGS) entry which is preliminary data.</text>
</comment>